<evidence type="ECO:0000256" key="3">
    <source>
        <dbReference type="SAM" id="Phobius"/>
    </source>
</evidence>
<feature type="transmembrane region" description="Helical" evidence="3">
    <location>
        <begin position="798"/>
        <end position="817"/>
    </location>
</feature>
<dbReference type="SUPFAM" id="SSF63825">
    <property type="entry name" value="YWTD domain"/>
    <property type="match status" value="2"/>
</dbReference>
<dbReference type="InterPro" id="IPR011042">
    <property type="entry name" value="6-blade_b-propeller_TolB-like"/>
</dbReference>
<feature type="repeat" description="LDL-receptor class B" evidence="1">
    <location>
        <begin position="351"/>
        <end position="392"/>
    </location>
</feature>
<feature type="transmembrane region" description="Helical" evidence="3">
    <location>
        <begin position="9"/>
        <end position="27"/>
    </location>
</feature>
<feature type="compositionally biased region" description="Gly residues" evidence="2">
    <location>
        <begin position="749"/>
        <end position="774"/>
    </location>
</feature>
<dbReference type="Proteomes" id="UP001208570">
    <property type="component" value="Unassembled WGS sequence"/>
</dbReference>
<keyword evidence="3" id="KW-0472">Membrane</keyword>
<organism evidence="4 5">
    <name type="scientific">Paralvinella palmiformis</name>
    <dbReference type="NCBI Taxonomy" id="53620"/>
    <lineage>
        <taxon>Eukaryota</taxon>
        <taxon>Metazoa</taxon>
        <taxon>Spiralia</taxon>
        <taxon>Lophotrochozoa</taxon>
        <taxon>Annelida</taxon>
        <taxon>Polychaeta</taxon>
        <taxon>Sedentaria</taxon>
        <taxon>Canalipalpata</taxon>
        <taxon>Terebellida</taxon>
        <taxon>Terebelliformia</taxon>
        <taxon>Alvinellidae</taxon>
        <taxon>Paralvinella</taxon>
    </lineage>
</organism>
<evidence type="ECO:0000313" key="4">
    <source>
        <dbReference type="EMBL" id="KAK2167613.1"/>
    </source>
</evidence>
<evidence type="ECO:0000256" key="1">
    <source>
        <dbReference type="PROSITE-ProRule" id="PRU00461"/>
    </source>
</evidence>
<feature type="compositionally biased region" description="Gly residues" evidence="2">
    <location>
        <begin position="781"/>
        <end position="796"/>
    </location>
</feature>
<gene>
    <name evidence="4" type="ORF">LSH36_26g14017</name>
</gene>
<dbReference type="EMBL" id="JAODUP010000026">
    <property type="protein sequence ID" value="KAK2167613.1"/>
    <property type="molecule type" value="Genomic_DNA"/>
</dbReference>
<keyword evidence="3" id="KW-1133">Transmembrane helix</keyword>
<reference evidence="4" key="1">
    <citation type="journal article" date="2023" name="Mol. Biol. Evol.">
        <title>Third-Generation Sequencing Reveals the Adaptive Role of the Epigenome in Three Deep-Sea Polychaetes.</title>
        <authorList>
            <person name="Perez M."/>
            <person name="Aroh O."/>
            <person name="Sun Y."/>
            <person name="Lan Y."/>
            <person name="Juniper S.K."/>
            <person name="Young C.R."/>
            <person name="Angers B."/>
            <person name="Qian P.Y."/>
        </authorList>
    </citation>
    <scope>NUCLEOTIDE SEQUENCE</scope>
    <source>
        <strain evidence="4">P08H-3</strain>
    </source>
</reference>
<name>A0AAD9K9K4_9ANNE</name>
<dbReference type="InterPro" id="IPR050778">
    <property type="entry name" value="Cueball_EGF_LRP_Nidogen"/>
</dbReference>
<dbReference type="Gene3D" id="2.120.10.30">
    <property type="entry name" value="TolB, C-terminal domain"/>
    <property type="match status" value="2"/>
</dbReference>
<dbReference type="PROSITE" id="PS51120">
    <property type="entry name" value="LDLRB"/>
    <property type="match status" value="1"/>
</dbReference>
<dbReference type="PANTHER" id="PTHR46513">
    <property type="entry name" value="VITELLOGENIN RECEPTOR-LIKE PROTEIN-RELATED-RELATED"/>
    <property type="match status" value="1"/>
</dbReference>
<dbReference type="PANTHER" id="PTHR46513:SF13">
    <property type="entry name" value="EGF-LIKE DOMAIN-CONTAINING PROTEIN"/>
    <property type="match status" value="1"/>
</dbReference>
<keyword evidence="3" id="KW-0812">Transmembrane</keyword>
<evidence type="ECO:0000256" key="2">
    <source>
        <dbReference type="SAM" id="MobiDB-lite"/>
    </source>
</evidence>
<feature type="region of interest" description="Disordered" evidence="2">
    <location>
        <begin position="749"/>
        <end position="796"/>
    </location>
</feature>
<dbReference type="SMART" id="SM00135">
    <property type="entry name" value="LY"/>
    <property type="match status" value="5"/>
</dbReference>
<comment type="caution">
    <text evidence="4">The sequence shown here is derived from an EMBL/GenBank/DDBJ whole genome shotgun (WGS) entry which is preliminary data.</text>
</comment>
<keyword evidence="5" id="KW-1185">Reference proteome</keyword>
<sequence length="818" mass="89706">MTCEKTRNVIYLVTSCFIIVIQGQGIVRDCTSSEIAKCSEIVNFTLLERTNYTITSAFCGDDYFRFKSCMEPLRDLCSAVILQLLDDLISTLMFVCHPQQLILLKNSTACLTSPAVTSHLAQCQKAFKDGIANSNSVGDICQKMVEFLSCSRWSAWASCGRLAAEYVYRLESHWVNKTIGTLGCTTTSREAPSGLLWSYVMQGYTIWNPSTSSIMQLNGDPETWVPEFLRSGNFSRRYIGSKRMARFGHLAADYWHNKLIWVDMTGSTAHYVPIYFFERESIPNTLVFGGMSKNVTAIAVDWVSENLYWADAGYQWIGLVPYKVGHMGHHVILFDEDLLHPSGIITDPAKGSLYWTDMDKGVIERSTLSGHQRRVLYSELSLPTSLAIDYNTSYLYWLGGYRHVIYSAHTDGGAITEVRSEGLTVVYNDLSVYEDYIFVTVNKADLIIYNKINGTKLNKIGVETNRNYEETYAVTVSAPSKQQPINNRCYYDNGDCQQICITNVDPVNSVLCMCTVGYHLATDGKRCQSEPLQDNFIVVADSYGKDLYMISIDGSTVRAIPTAPDSVPQTVVYILENRTILWYDETSSSLKETAIKDFRTRIIHYFGSEKILLQSDIPAAIVLDINQRIIYWTEWRDMFSSPGIYSADMDTGLNKKLLVSTDLYYPSGLNVNFKDKKMFWCDAYTDKIEQYDMMNSERVTLVNKTGATFYSMTMEDDLYLYITDLSSRHSGCSGGGGCSSSSSGCSGGGGGSSSSSGGSSGGGGSSSSGGGGGCSSSSSGGSSGGGSSSSGGSGGGSSSIVVVVILVVIVVVSIGGGK</sequence>
<protein>
    <submittedName>
        <fullName evidence="4">Uncharacterized protein</fullName>
    </submittedName>
</protein>
<proteinExistence type="predicted"/>
<dbReference type="AlphaFoldDB" id="A0AAD9K9K4"/>
<evidence type="ECO:0000313" key="5">
    <source>
        <dbReference type="Proteomes" id="UP001208570"/>
    </source>
</evidence>
<dbReference type="InterPro" id="IPR000033">
    <property type="entry name" value="LDLR_classB_rpt"/>
</dbReference>
<dbReference type="SUPFAM" id="SSF57196">
    <property type="entry name" value="EGF/Laminin"/>
    <property type="match status" value="1"/>
</dbReference>
<accession>A0AAD9K9K4</accession>